<dbReference type="RefSeq" id="WP_154514619.1">
    <property type="nucleotide sequence ID" value="NZ_JAQXUV010000040.1"/>
</dbReference>
<evidence type="ECO:0000313" key="3">
    <source>
        <dbReference type="Proteomes" id="UP000442619"/>
    </source>
</evidence>
<evidence type="ECO:0000313" key="2">
    <source>
        <dbReference type="EMBL" id="MST88688.1"/>
    </source>
</evidence>
<dbReference type="Proteomes" id="UP000442619">
    <property type="component" value="Unassembled WGS sequence"/>
</dbReference>
<reference evidence="2 3" key="1">
    <citation type="submission" date="2019-08" db="EMBL/GenBank/DDBJ databases">
        <title>In-depth cultivation of the pig gut microbiome towards novel bacterial diversity and tailored functional studies.</title>
        <authorList>
            <person name="Wylensek D."/>
            <person name="Hitch T.C.A."/>
            <person name="Clavel T."/>
        </authorList>
    </citation>
    <scope>NUCLEOTIDE SEQUENCE [LARGE SCALE GENOMIC DNA]</scope>
    <source>
        <strain evidence="2 3">CA-Schmier-601-WT-3</strain>
    </source>
</reference>
<keyword evidence="1" id="KW-1133">Transmembrane helix</keyword>
<feature type="transmembrane region" description="Helical" evidence="1">
    <location>
        <begin position="12"/>
        <end position="32"/>
    </location>
</feature>
<keyword evidence="1" id="KW-0472">Membrane</keyword>
<feature type="transmembrane region" description="Helical" evidence="1">
    <location>
        <begin position="38"/>
        <end position="56"/>
    </location>
</feature>
<dbReference type="Pfam" id="PF11457">
    <property type="entry name" value="DUF3021"/>
    <property type="match status" value="1"/>
</dbReference>
<protein>
    <submittedName>
        <fullName evidence="2">DUF3021 domain-containing protein</fullName>
    </submittedName>
</protein>
<feature type="transmembrane region" description="Helical" evidence="1">
    <location>
        <begin position="63"/>
        <end position="84"/>
    </location>
</feature>
<dbReference type="InterPro" id="IPR021560">
    <property type="entry name" value="DUF3021"/>
</dbReference>
<keyword evidence="1" id="KW-0812">Transmembrane</keyword>
<feature type="transmembrane region" description="Helical" evidence="1">
    <location>
        <begin position="90"/>
        <end position="113"/>
    </location>
</feature>
<evidence type="ECO:0000256" key="1">
    <source>
        <dbReference type="SAM" id="Phobius"/>
    </source>
</evidence>
<gene>
    <name evidence="2" type="ORF">FYJ79_03700</name>
</gene>
<dbReference type="AlphaFoldDB" id="A0A844FRW9"/>
<keyword evidence="3" id="KW-1185">Reference proteome</keyword>
<name>A0A844FRW9_9FIRM</name>
<proteinExistence type="predicted"/>
<comment type="caution">
    <text evidence="2">The sequence shown here is derived from an EMBL/GenBank/DDBJ whole genome shotgun (WGS) entry which is preliminary data.</text>
</comment>
<organism evidence="2 3">
    <name type="scientific">Sharpea porci</name>
    <dbReference type="NCBI Taxonomy" id="2652286"/>
    <lineage>
        <taxon>Bacteria</taxon>
        <taxon>Bacillati</taxon>
        <taxon>Bacillota</taxon>
        <taxon>Erysipelotrichia</taxon>
        <taxon>Erysipelotrichales</taxon>
        <taxon>Coprobacillaceae</taxon>
        <taxon>Sharpea</taxon>
    </lineage>
</organism>
<accession>A0A844FRW9</accession>
<dbReference type="EMBL" id="VUNM01000005">
    <property type="protein sequence ID" value="MST88688.1"/>
    <property type="molecule type" value="Genomic_DNA"/>
</dbReference>
<sequence>MKRRLLKSIFEGISIDCMIFECIYSGTFSLTSYQFTKMVIGAMLVGFGFSIPSFIYENEKYSLLVQTLIHMRIGVIVMIIVGWIPLNYGLSTAIFMIVLEIAISILIWLIYCLQNKKLVKSMNERIHEIQSKK</sequence>